<keyword evidence="12" id="KW-1185">Reference proteome</keyword>
<evidence type="ECO:0000256" key="2">
    <source>
        <dbReference type="ARBA" id="ARBA00009749"/>
    </source>
</evidence>
<evidence type="ECO:0000313" key="11">
    <source>
        <dbReference type="EMBL" id="KAA1194024.1"/>
    </source>
</evidence>
<dbReference type="GO" id="GO:0016020">
    <property type="term" value="C:membrane"/>
    <property type="evidence" value="ECO:0007669"/>
    <property type="project" value="UniProtKB-SubCell"/>
</dbReference>
<reference evidence="11 12" key="1">
    <citation type="submission" date="2019-09" db="EMBL/GenBank/DDBJ databases">
        <authorList>
            <person name="Chen X.-Y."/>
        </authorList>
    </citation>
    <scope>NUCLEOTIDE SEQUENCE [LARGE SCALE GENOMIC DNA]</scope>
    <source>
        <strain evidence="11 12">NY5</strain>
    </source>
</reference>
<evidence type="ECO:0000256" key="7">
    <source>
        <dbReference type="ARBA" id="ARBA00023136"/>
    </source>
</evidence>
<feature type="transmembrane region" description="Helical" evidence="9">
    <location>
        <begin position="364"/>
        <end position="391"/>
    </location>
</feature>
<feature type="domain" description="CBS" evidence="10">
    <location>
        <begin position="141"/>
        <end position="198"/>
    </location>
</feature>
<feature type="domain" description="CBS" evidence="10">
    <location>
        <begin position="78"/>
        <end position="139"/>
    </location>
</feature>
<keyword evidence="8" id="KW-0129">CBS domain</keyword>
<evidence type="ECO:0000313" key="12">
    <source>
        <dbReference type="Proteomes" id="UP000323708"/>
    </source>
</evidence>
<keyword evidence="5" id="KW-0460">Magnesium</keyword>
<evidence type="ECO:0000256" key="5">
    <source>
        <dbReference type="ARBA" id="ARBA00022842"/>
    </source>
</evidence>
<evidence type="ECO:0000256" key="6">
    <source>
        <dbReference type="ARBA" id="ARBA00022989"/>
    </source>
</evidence>
<gene>
    <name evidence="11" type="ORF">F0M18_00845</name>
</gene>
<dbReference type="Pfam" id="PF01769">
    <property type="entry name" value="MgtE"/>
    <property type="match status" value="1"/>
</dbReference>
<evidence type="ECO:0000259" key="10">
    <source>
        <dbReference type="PROSITE" id="PS51371"/>
    </source>
</evidence>
<dbReference type="SMART" id="SM00116">
    <property type="entry name" value="CBS"/>
    <property type="match status" value="2"/>
</dbReference>
<dbReference type="SUPFAM" id="SSF54631">
    <property type="entry name" value="CBS-domain pair"/>
    <property type="match status" value="1"/>
</dbReference>
<dbReference type="PANTHER" id="PTHR41394:SF5">
    <property type="entry name" value="SLC41A_MGTE INTEGRAL MEMBRANE DOMAIN-CONTAINING PROTEIN"/>
    <property type="match status" value="1"/>
</dbReference>
<evidence type="ECO:0000256" key="4">
    <source>
        <dbReference type="ARBA" id="ARBA00022692"/>
    </source>
</evidence>
<evidence type="ECO:0000256" key="9">
    <source>
        <dbReference type="SAM" id="Phobius"/>
    </source>
</evidence>
<dbReference type="Proteomes" id="UP000323708">
    <property type="component" value="Unassembled WGS sequence"/>
</dbReference>
<keyword evidence="6 9" id="KW-1133">Transmembrane helix</keyword>
<dbReference type="InterPro" id="IPR006667">
    <property type="entry name" value="SLC41_membr_dom"/>
</dbReference>
<comment type="subcellular location">
    <subcellularLocation>
        <location evidence="1">Membrane</location>
        <topology evidence="1">Multi-pass membrane protein</topology>
    </subcellularLocation>
</comment>
<dbReference type="InterPro" id="IPR046342">
    <property type="entry name" value="CBS_dom_sf"/>
</dbReference>
<dbReference type="Pfam" id="PF00571">
    <property type="entry name" value="CBS"/>
    <property type="match status" value="2"/>
</dbReference>
<keyword evidence="4 9" id="KW-0812">Transmembrane</keyword>
<accession>A0A5B0X3X3</accession>
<sequence>MISHDKEDLLENVQDLNPVEAASLLGAQPSESIKEVLAALPGQQALDIASHLPGSISPEGAETVALVGDLDVSVGEIMSPAIGTVSPTTTVAGAIDDIVHRESVTEVTYFYVVDERGVLLGVVTLRDLLLSKPGQVVAEIMTPEPFSFTPATSLGDAVQAALNKHYRLYPVVDEDGVLQGVIYGWQLFECVAGEINAQTGTLVGLDKEERISTPLLESFRMRHPWLQINLLTAFAAAFVVGVFESTIAQIVALAVFLPVLAGQSGNTGCQALAITLRGITLGELGDYPVKKLVAKEITLGALNGFLVGLVAAAAMWVYASGMGMQEPAMLALVILVAMTGACMCSGLFGVMVPLTLKRWGADPAMASSIFLTTMTDIVGMGLMLALATAIVL</sequence>
<dbReference type="InterPro" id="IPR000644">
    <property type="entry name" value="CBS_dom"/>
</dbReference>
<dbReference type="RefSeq" id="WP_149609493.1">
    <property type="nucleotide sequence ID" value="NZ_VTUX01000001.1"/>
</dbReference>
<dbReference type="Gene3D" id="1.10.357.20">
    <property type="entry name" value="SLC41 divalent cation transporters, integral membrane domain"/>
    <property type="match status" value="1"/>
</dbReference>
<proteinExistence type="inferred from homology"/>
<name>A0A5B0X3X3_9GAMM</name>
<feature type="transmembrane region" description="Helical" evidence="9">
    <location>
        <begin position="230"/>
        <end position="257"/>
    </location>
</feature>
<organism evidence="11 12">
    <name type="scientific">Pseudohalioglobus sediminis</name>
    <dbReference type="NCBI Taxonomy" id="2606449"/>
    <lineage>
        <taxon>Bacteria</taxon>
        <taxon>Pseudomonadati</taxon>
        <taxon>Pseudomonadota</taxon>
        <taxon>Gammaproteobacteria</taxon>
        <taxon>Cellvibrionales</taxon>
        <taxon>Halieaceae</taxon>
        <taxon>Pseudohalioglobus</taxon>
    </lineage>
</organism>
<dbReference type="GO" id="GO:0008324">
    <property type="term" value="F:monoatomic cation transmembrane transporter activity"/>
    <property type="evidence" value="ECO:0007669"/>
    <property type="project" value="InterPro"/>
</dbReference>
<keyword evidence="3" id="KW-0813">Transport</keyword>
<dbReference type="EMBL" id="VTUX01000001">
    <property type="protein sequence ID" value="KAA1194024.1"/>
    <property type="molecule type" value="Genomic_DNA"/>
</dbReference>
<dbReference type="SUPFAM" id="SSF161093">
    <property type="entry name" value="MgtE membrane domain-like"/>
    <property type="match status" value="1"/>
</dbReference>
<comment type="caution">
    <text evidence="11">The sequence shown here is derived from an EMBL/GenBank/DDBJ whole genome shotgun (WGS) entry which is preliminary data.</text>
</comment>
<keyword evidence="7 9" id="KW-0472">Membrane</keyword>
<evidence type="ECO:0000256" key="8">
    <source>
        <dbReference type="PROSITE-ProRule" id="PRU00703"/>
    </source>
</evidence>
<dbReference type="InterPro" id="IPR036739">
    <property type="entry name" value="SLC41_membr_dom_sf"/>
</dbReference>
<protein>
    <submittedName>
        <fullName evidence="11">Magnesium transporter</fullName>
    </submittedName>
</protein>
<dbReference type="PANTHER" id="PTHR41394">
    <property type="entry name" value="MAGNESIUM TRANSPORTER MGTE"/>
    <property type="match status" value="1"/>
</dbReference>
<dbReference type="PROSITE" id="PS51371">
    <property type="entry name" value="CBS"/>
    <property type="match status" value="2"/>
</dbReference>
<dbReference type="AlphaFoldDB" id="A0A5B0X3X3"/>
<dbReference type="Gene3D" id="3.10.580.10">
    <property type="entry name" value="CBS-domain"/>
    <property type="match status" value="1"/>
</dbReference>
<comment type="similarity">
    <text evidence="2">Belongs to the SLC41A transporter family.</text>
</comment>
<evidence type="ECO:0000256" key="1">
    <source>
        <dbReference type="ARBA" id="ARBA00004141"/>
    </source>
</evidence>
<feature type="transmembrane region" description="Helical" evidence="9">
    <location>
        <begin position="330"/>
        <end position="352"/>
    </location>
</feature>
<dbReference type="CDD" id="cd04606">
    <property type="entry name" value="CBS_pair_Mg_transporter"/>
    <property type="match status" value="1"/>
</dbReference>
<feature type="transmembrane region" description="Helical" evidence="9">
    <location>
        <begin position="297"/>
        <end position="318"/>
    </location>
</feature>
<evidence type="ECO:0000256" key="3">
    <source>
        <dbReference type="ARBA" id="ARBA00022448"/>
    </source>
</evidence>